<reference evidence="1 2" key="1">
    <citation type="submission" date="2020-08" db="EMBL/GenBank/DDBJ databases">
        <title>Sequencing the genomes of 1000 actinobacteria strains.</title>
        <authorList>
            <person name="Klenk H.-P."/>
        </authorList>
    </citation>
    <scope>NUCLEOTIDE SEQUENCE [LARGE SCALE GENOMIC DNA]</scope>
    <source>
        <strain evidence="1 2">DSM 44551</strain>
    </source>
</reference>
<dbReference type="SUPFAM" id="SSF103084">
    <property type="entry name" value="Holliday junction resolvase RusA"/>
    <property type="match status" value="1"/>
</dbReference>
<dbReference type="GO" id="GO:0000287">
    <property type="term" value="F:magnesium ion binding"/>
    <property type="evidence" value="ECO:0007669"/>
    <property type="project" value="InterPro"/>
</dbReference>
<dbReference type="Proteomes" id="UP000572635">
    <property type="component" value="Unassembled WGS sequence"/>
</dbReference>
<dbReference type="EC" id="3.1.22.4" evidence="1"/>
<gene>
    <name evidence="1" type="ORF">HDA36_001474</name>
</gene>
<dbReference type="EMBL" id="JACHDB010000001">
    <property type="protein sequence ID" value="MBB5431390.1"/>
    <property type="molecule type" value="Genomic_DNA"/>
</dbReference>
<dbReference type="GO" id="GO:0006281">
    <property type="term" value="P:DNA repair"/>
    <property type="evidence" value="ECO:0007669"/>
    <property type="project" value="InterPro"/>
</dbReference>
<accession>A0A7W8QJG7</accession>
<dbReference type="InterPro" id="IPR036614">
    <property type="entry name" value="RusA-like_sf"/>
</dbReference>
<evidence type="ECO:0000313" key="1">
    <source>
        <dbReference type="EMBL" id="MBB5431390.1"/>
    </source>
</evidence>
<keyword evidence="1" id="KW-0378">Hydrolase</keyword>
<proteinExistence type="predicted"/>
<evidence type="ECO:0000313" key="2">
    <source>
        <dbReference type="Proteomes" id="UP000572635"/>
    </source>
</evidence>
<protein>
    <submittedName>
        <fullName evidence="1">Crossover junction endodeoxyribonuclease RusA</fullName>
        <ecNumber evidence="1">3.1.22.4</ecNumber>
    </submittedName>
</protein>
<sequence>MKLFPITTVSLPPGEKLLTSNQRNHWRTRARITRDLRTATAWAAKGHGRISGPVRITAVVHPKTNRRFDPHNYQPSVKAMIDGLVDAGLLPDDNSEVLTEVAFVAGEKNPAGWQIELRIEEAAR</sequence>
<dbReference type="GO" id="GO:0016787">
    <property type="term" value="F:hydrolase activity"/>
    <property type="evidence" value="ECO:0007669"/>
    <property type="project" value="UniProtKB-KW"/>
</dbReference>
<keyword evidence="2" id="KW-1185">Reference proteome</keyword>
<dbReference type="Gene3D" id="3.30.1330.70">
    <property type="entry name" value="Holliday junction resolvase RusA"/>
    <property type="match status" value="1"/>
</dbReference>
<dbReference type="AlphaFoldDB" id="A0A7W8QJG7"/>
<dbReference type="RefSeq" id="WP_184391022.1">
    <property type="nucleotide sequence ID" value="NZ_BAAAJD010000226.1"/>
</dbReference>
<name>A0A7W8QJG7_9ACTN</name>
<organism evidence="1 2">
    <name type="scientific">Nocardiopsis composta</name>
    <dbReference type="NCBI Taxonomy" id="157465"/>
    <lineage>
        <taxon>Bacteria</taxon>
        <taxon>Bacillati</taxon>
        <taxon>Actinomycetota</taxon>
        <taxon>Actinomycetes</taxon>
        <taxon>Streptosporangiales</taxon>
        <taxon>Nocardiopsidaceae</taxon>
        <taxon>Nocardiopsis</taxon>
    </lineage>
</organism>
<dbReference type="GO" id="GO:0006310">
    <property type="term" value="P:DNA recombination"/>
    <property type="evidence" value="ECO:0007669"/>
    <property type="project" value="InterPro"/>
</dbReference>
<comment type="caution">
    <text evidence="1">The sequence shown here is derived from an EMBL/GenBank/DDBJ whole genome shotgun (WGS) entry which is preliminary data.</text>
</comment>